<evidence type="ECO:0000313" key="3">
    <source>
        <dbReference type="EMBL" id="CEQ04460.1"/>
    </source>
</evidence>
<dbReference type="InterPro" id="IPR001492">
    <property type="entry name" value="Flagellin"/>
</dbReference>
<evidence type="ECO:0000256" key="1">
    <source>
        <dbReference type="SAM" id="Coils"/>
    </source>
</evidence>
<dbReference type="PANTHER" id="PTHR42792:SF1">
    <property type="entry name" value="FLAGELLAR HOOK-ASSOCIATED PROTEIN 3"/>
    <property type="match status" value="1"/>
</dbReference>
<proteinExistence type="predicted"/>
<accession>A0A0C7GBP3</accession>
<dbReference type="OrthoDB" id="9758307at2"/>
<keyword evidence="3" id="KW-0969">Cilium</keyword>
<keyword evidence="1" id="KW-0175">Coiled coil</keyword>
<dbReference type="PANTHER" id="PTHR42792">
    <property type="entry name" value="FLAGELLIN"/>
    <property type="match status" value="1"/>
</dbReference>
<dbReference type="EMBL" id="CEKZ01000003">
    <property type="protein sequence ID" value="CEQ04460.1"/>
    <property type="molecule type" value="Genomic_DNA"/>
</dbReference>
<dbReference type="AlphaFoldDB" id="A0A0C7GBP3"/>
<gene>
    <name evidence="3" type="primary">flgL</name>
    <name evidence="3" type="ORF">R28058_21931</name>
</gene>
<evidence type="ECO:0000259" key="2">
    <source>
        <dbReference type="Pfam" id="PF00669"/>
    </source>
</evidence>
<dbReference type="RefSeq" id="WP_055336305.1">
    <property type="nucleotide sequence ID" value="NZ_CDNF01000014.1"/>
</dbReference>
<evidence type="ECO:0000313" key="4">
    <source>
        <dbReference type="Proteomes" id="UP000049127"/>
    </source>
</evidence>
<keyword evidence="3" id="KW-0966">Cell projection</keyword>
<dbReference type="Proteomes" id="UP000049127">
    <property type="component" value="Unassembled WGS sequence"/>
</dbReference>
<feature type="coiled-coil region" evidence="1">
    <location>
        <begin position="16"/>
        <end position="69"/>
    </location>
</feature>
<dbReference type="GO" id="GO:0009288">
    <property type="term" value="C:bacterial-type flagellum"/>
    <property type="evidence" value="ECO:0007669"/>
    <property type="project" value="InterPro"/>
</dbReference>
<dbReference type="Pfam" id="PF00669">
    <property type="entry name" value="Flagellin_N"/>
    <property type="match status" value="1"/>
</dbReference>
<reference evidence="3 4" key="1">
    <citation type="submission" date="2015-01" db="EMBL/GenBank/DDBJ databases">
        <authorList>
            <person name="Aslett A.Martin."/>
            <person name="De Silva Nishadi"/>
        </authorList>
    </citation>
    <scope>NUCLEOTIDE SEQUENCE [LARGE SCALE GENOMIC DNA]</scope>
    <source>
        <strain evidence="3 4">R28058</strain>
    </source>
</reference>
<dbReference type="GO" id="GO:0005198">
    <property type="term" value="F:structural molecule activity"/>
    <property type="evidence" value="ECO:0007669"/>
    <property type="project" value="InterPro"/>
</dbReference>
<organism evidence="3 4">
    <name type="scientific">Paraclostridium sordellii</name>
    <name type="common">Clostridium sordellii</name>
    <dbReference type="NCBI Taxonomy" id="1505"/>
    <lineage>
        <taxon>Bacteria</taxon>
        <taxon>Bacillati</taxon>
        <taxon>Bacillota</taxon>
        <taxon>Clostridia</taxon>
        <taxon>Peptostreptococcales</taxon>
        <taxon>Peptostreptococcaceae</taxon>
        <taxon>Paraclostridium</taxon>
    </lineage>
</organism>
<dbReference type="Gene3D" id="1.20.1330.10">
    <property type="entry name" value="f41 fragment of flagellin, N-terminal domain"/>
    <property type="match status" value="1"/>
</dbReference>
<sequence length="310" mass="34974">MRITNSAMMANNMFDMQQTLQRMDSLNKQLDTSKQINRVSDDPHKAIKIMNLNNEIKFTEKYNQNVEEVVGWMNNTDSTLQEVGDLIGEIKTNILKVGNGTYNTEEIKAIHAEMNEKIKEIGECLNASHGGRHMFSGTAVDEVPMIIEEKDGVVTLKINPAINTDDLKSELSDGITVDFNASAKEIFENDGKNYLDQINHISELMNDISKDKDVEANKKELFGTVKDDVDKLFNHTIDTRTTFGIRVNTAEKIRDFNDENILNMKAVLSSAQDVDHVKKFIELKSAELVYNASVQVGAKLIQPTVLDYLR</sequence>
<feature type="domain" description="Flagellin N-terminal" evidence="2">
    <location>
        <begin position="5"/>
        <end position="138"/>
    </location>
</feature>
<name>A0A0C7GBP3_PARSO</name>
<protein>
    <submittedName>
        <fullName evidence="3">Flagellar hook-associated protein FlgL (Or HAP3)</fullName>
    </submittedName>
</protein>
<keyword evidence="3" id="KW-0282">Flagellum</keyword>
<dbReference type="InterPro" id="IPR001029">
    <property type="entry name" value="Flagellin_N"/>
</dbReference>
<dbReference type="SUPFAM" id="SSF64518">
    <property type="entry name" value="Phase 1 flagellin"/>
    <property type="match status" value="1"/>
</dbReference>